<protein>
    <recommendedName>
        <fullName evidence="1">TIL domain-containing protein</fullName>
    </recommendedName>
</protein>
<dbReference type="Gene3D" id="2.10.25.10">
    <property type="entry name" value="Laminin"/>
    <property type="match status" value="1"/>
</dbReference>
<dbReference type="Pfam" id="PF01826">
    <property type="entry name" value="TIL"/>
    <property type="match status" value="1"/>
</dbReference>
<proteinExistence type="predicted"/>
<comment type="caution">
    <text evidence="2">The sequence shown here is derived from an EMBL/GenBank/DDBJ whole genome shotgun (WGS) entry which is preliminary data.</text>
</comment>
<dbReference type="EMBL" id="JABFTP020000185">
    <property type="protein sequence ID" value="KAL3287553.1"/>
    <property type="molecule type" value="Genomic_DNA"/>
</dbReference>
<dbReference type="Proteomes" id="UP001516400">
    <property type="component" value="Unassembled WGS sequence"/>
</dbReference>
<gene>
    <name evidence="2" type="ORF">HHI36_002021</name>
</gene>
<dbReference type="CDD" id="cd19941">
    <property type="entry name" value="TIL"/>
    <property type="match status" value="1"/>
</dbReference>
<dbReference type="SUPFAM" id="SSF57567">
    <property type="entry name" value="Serine protease inhibitors"/>
    <property type="match status" value="1"/>
</dbReference>
<dbReference type="InterPro" id="IPR002919">
    <property type="entry name" value="TIL_dom"/>
</dbReference>
<evidence type="ECO:0000313" key="3">
    <source>
        <dbReference type="Proteomes" id="UP001516400"/>
    </source>
</evidence>
<evidence type="ECO:0000259" key="1">
    <source>
        <dbReference type="Pfam" id="PF01826"/>
    </source>
</evidence>
<feature type="domain" description="TIL" evidence="1">
    <location>
        <begin position="136"/>
        <end position="188"/>
    </location>
</feature>
<dbReference type="InterPro" id="IPR036084">
    <property type="entry name" value="Ser_inhib-like_sf"/>
</dbReference>
<sequence>MTEAAAESVGERTININANKNIKLWYCKEVKELADMKHFYLSQSENVFELIVLFIFSGQIYSTLADSSICQHSENKLYHNKTCDRTCEIQYPSCLYESPQLQPSCTCEHKYRVILTTSDPKTCVDPGHCPKTCSKPNFFWDDCGCRCPITCKYRKPRPCVEICQPGCYCKRGFILNEDTMECVKEEECPTKS</sequence>
<dbReference type="AlphaFoldDB" id="A0ABD2P9A7"/>
<name>A0ABD2P9A7_9CUCU</name>
<reference evidence="2 3" key="1">
    <citation type="journal article" date="2021" name="BMC Biol.">
        <title>Horizontally acquired antibacterial genes associated with adaptive radiation of ladybird beetles.</title>
        <authorList>
            <person name="Li H.S."/>
            <person name="Tang X.F."/>
            <person name="Huang Y.H."/>
            <person name="Xu Z.Y."/>
            <person name="Chen M.L."/>
            <person name="Du X.Y."/>
            <person name="Qiu B.Y."/>
            <person name="Chen P.T."/>
            <person name="Zhang W."/>
            <person name="Slipinski A."/>
            <person name="Escalona H.E."/>
            <person name="Waterhouse R.M."/>
            <person name="Zwick A."/>
            <person name="Pang H."/>
        </authorList>
    </citation>
    <scope>NUCLEOTIDE SEQUENCE [LARGE SCALE GENOMIC DNA]</scope>
    <source>
        <strain evidence="2">SYSU2018</strain>
    </source>
</reference>
<accession>A0ABD2P9A7</accession>
<evidence type="ECO:0000313" key="2">
    <source>
        <dbReference type="EMBL" id="KAL3287553.1"/>
    </source>
</evidence>
<keyword evidence="3" id="KW-1185">Reference proteome</keyword>
<organism evidence="2 3">
    <name type="scientific">Cryptolaemus montrouzieri</name>
    <dbReference type="NCBI Taxonomy" id="559131"/>
    <lineage>
        <taxon>Eukaryota</taxon>
        <taxon>Metazoa</taxon>
        <taxon>Ecdysozoa</taxon>
        <taxon>Arthropoda</taxon>
        <taxon>Hexapoda</taxon>
        <taxon>Insecta</taxon>
        <taxon>Pterygota</taxon>
        <taxon>Neoptera</taxon>
        <taxon>Endopterygota</taxon>
        <taxon>Coleoptera</taxon>
        <taxon>Polyphaga</taxon>
        <taxon>Cucujiformia</taxon>
        <taxon>Coccinelloidea</taxon>
        <taxon>Coccinellidae</taxon>
        <taxon>Scymninae</taxon>
        <taxon>Scymnini</taxon>
        <taxon>Cryptolaemus</taxon>
    </lineage>
</organism>